<evidence type="ECO:0000313" key="3">
    <source>
        <dbReference type="Proteomes" id="UP000334990"/>
    </source>
</evidence>
<keyword evidence="3" id="KW-1185">Reference proteome</keyword>
<dbReference type="AlphaFoldDB" id="A0A5M3WA91"/>
<dbReference type="EMBL" id="BLAD01000068">
    <property type="protein sequence ID" value="GES03418.1"/>
    <property type="molecule type" value="Genomic_DNA"/>
</dbReference>
<dbReference type="InterPro" id="IPR041698">
    <property type="entry name" value="Methyltransf_25"/>
</dbReference>
<accession>A0A5M3WA91</accession>
<protein>
    <recommendedName>
        <fullName evidence="1">Methyltransferase domain-containing protein</fullName>
    </recommendedName>
</protein>
<name>A0A5M3WA91_9ACTN</name>
<organism evidence="2 3">
    <name type="scientific">Acrocarpospora corrugata</name>
    <dbReference type="NCBI Taxonomy" id="35763"/>
    <lineage>
        <taxon>Bacteria</taxon>
        <taxon>Bacillati</taxon>
        <taxon>Actinomycetota</taxon>
        <taxon>Actinomycetes</taxon>
        <taxon>Streptosporangiales</taxon>
        <taxon>Streptosporangiaceae</taxon>
        <taxon>Acrocarpospora</taxon>
    </lineage>
</organism>
<dbReference type="PANTHER" id="PTHR32379">
    <property type="entry name" value="GUANIDINOACETATE N-METHYLTRANSFERASE"/>
    <property type="match status" value="1"/>
</dbReference>
<feature type="domain" description="Methyltransferase" evidence="1">
    <location>
        <begin position="58"/>
        <end position="156"/>
    </location>
</feature>
<proteinExistence type="predicted"/>
<gene>
    <name evidence="2" type="ORF">Acor_54840</name>
</gene>
<dbReference type="Pfam" id="PF13649">
    <property type="entry name" value="Methyltransf_25"/>
    <property type="match status" value="1"/>
</dbReference>
<dbReference type="GO" id="GO:0008757">
    <property type="term" value="F:S-adenosylmethionine-dependent methyltransferase activity"/>
    <property type="evidence" value="ECO:0007669"/>
    <property type="project" value="TreeGrafter"/>
</dbReference>
<evidence type="ECO:0000313" key="2">
    <source>
        <dbReference type="EMBL" id="GES03418.1"/>
    </source>
</evidence>
<dbReference type="InterPro" id="IPR029063">
    <property type="entry name" value="SAM-dependent_MTases_sf"/>
</dbReference>
<dbReference type="GO" id="GO:0005737">
    <property type="term" value="C:cytoplasm"/>
    <property type="evidence" value="ECO:0007669"/>
    <property type="project" value="TreeGrafter"/>
</dbReference>
<dbReference type="RefSeq" id="WP_155339578.1">
    <property type="nucleotide sequence ID" value="NZ_BAAABN010000068.1"/>
</dbReference>
<dbReference type="SUPFAM" id="SSF53335">
    <property type="entry name" value="S-adenosyl-L-methionine-dependent methyltransferases"/>
    <property type="match status" value="1"/>
</dbReference>
<dbReference type="CDD" id="cd02440">
    <property type="entry name" value="AdoMet_MTases"/>
    <property type="match status" value="1"/>
</dbReference>
<evidence type="ECO:0000259" key="1">
    <source>
        <dbReference type="Pfam" id="PF13649"/>
    </source>
</evidence>
<dbReference type="OrthoDB" id="3568407at2"/>
<dbReference type="Gene3D" id="3.40.50.150">
    <property type="entry name" value="Vaccinia Virus protein VP39"/>
    <property type="match status" value="1"/>
</dbReference>
<comment type="caution">
    <text evidence="2">The sequence shown here is derived from an EMBL/GenBank/DDBJ whole genome shotgun (WGS) entry which is preliminary data.</text>
</comment>
<sequence length="212" mass="23818">MTLSQVHEEHLATLRSLPVEIDEQGMKVGDTYVMFFAEAELMSLHANALLGGMSGAHVLEVGLGLGVFAQQAAAHRPASYTAIEPHSQVASMTRRRVLREVCDQVTVYLQPWQLVPPPQAEFDAIMYDTWPPDGLADRDFETFVRRFAIPGLKPGGRFSFFSSGPVLSAARAEIMAKCFTRWEQYRYTMPEHLRPPAWTKPTREFVVPVAIR</sequence>
<dbReference type="PANTHER" id="PTHR32379:SF1">
    <property type="entry name" value="GUANIDINOACETATE N-METHYLTRANSFERASE"/>
    <property type="match status" value="1"/>
</dbReference>
<reference evidence="2 3" key="1">
    <citation type="submission" date="2019-10" db="EMBL/GenBank/DDBJ databases">
        <title>Whole genome shotgun sequence of Acrocarpospora corrugata NBRC 13972.</title>
        <authorList>
            <person name="Ichikawa N."/>
            <person name="Kimura A."/>
            <person name="Kitahashi Y."/>
            <person name="Komaki H."/>
            <person name="Oguchi A."/>
        </authorList>
    </citation>
    <scope>NUCLEOTIDE SEQUENCE [LARGE SCALE GENOMIC DNA]</scope>
    <source>
        <strain evidence="2 3">NBRC 13972</strain>
    </source>
</reference>
<dbReference type="Proteomes" id="UP000334990">
    <property type="component" value="Unassembled WGS sequence"/>
</dbReference>
<dbReference type="InterPro" id="IPR051038">
    <property type="entry name" value="RMT2/GAMT_Mtase"/>
</dbReference>